<protein>
    <recommendedName>
        <fullName evidence="2 9">DNA mismatch repair protein MutS</fullName>
    </recommendedName>
</protein>
<name>Q83VP9_METS1</name>
<dbReference type="GO" id="GO:0006298">
    <property type="term" value="P:mismatch repair"/>
    <property type="evidence" value="ECO:0007669"/>
    <property type="project" value="UniProtKB-UniRule"/>
</dbReference>
<evidence type="ECO:0000256" key="2">
    <source>
        <dbReference type="ARBA" id="ARBA00021982"/>
    </source>
</evidence>
<evidence type="ECO:0000256" key="3">
    <source>
        <dbReference type="ARBA" id="ARBA00022741"/>
    </source>
</evidence>
<dbReference type="InterPro" id="IPR017261">
    <property type="entry name" value="DNA_mismatch_repair_MutS/MSH"/>
</dbReference>
<dbReference type="EMBL" id="AB062506">
    <property type="protein sequence ID" value="BAC55150.1"/>
    <property type="molecule type" value="Genomic_DNA"/>
</dbReference>
<comment type="function">
    <text evidence="8 9">This protein is involved in the repair of mismatches in DNA. It is possible that it carries out the mismatch recognition step. This protein has a weak ATPase activity.</text>
</comment>
<comment type="similarity">
    <text evidence="1 9 10">Belongs to the DNA mismatch repair MutS family.</text>
</comment>
<dbReference type="FunFam" id="3.40.50.300:FF:000283">
    <property type="entry name" value="DNA mismatch repair protein MutS"/>
    <property type="match status" value="1"/>
</dbReference>
<dbReference type="SUPFAM" id="SSF48334">
    <property type="entry name" value="DNA repair protein MutS, domain III"/>
    <property type="match status" value="1"/>
</dbReference>
<keyword evidence="5 9" id="KW-0067">ATP-binding</keyword>
<dbReference type="Gene3D" id="6.10.140.430">
    <property type="match status" value="1"/>
</dbReference>
<evidence type="ECO:0000259" key="11">
    <source>
        <dbReference type="PROSITE" id="PS00486"/>
    </source>
</evidence>
<feature type="binding site" evidence="9">
    <location>
        <begin position="620"/>
        <end position="627"/>
    </location>
    <ligand>
        <name>ATP</name>
        <dbReference type="ChEBI" id="CHEBI:30616"/>
    </ligand>
</feature>
<dbReference type="InterPro" id="IPR007861">
    <property type="entry name" value="DNA_mismatch_repair_MutS_clamp"/>
</dbReference>
<dbReference type="NCBIfam" id="TIGR01070">
    <property type="entry name" value="mutS1"/>
    <property type="match status" value="1"/>
</dbReference>
<dbReference type="GO" id="GO:0140664">
    <property type="term" value="F:ATP-dependent DNA damage sensor activity"/>
    <property type="evidence" value="ECO:0007669"/>
    <property type="project" value="InterPro"/>
</dbReference>
<dbReference type="FunFam" id="1.10.1420.10:FF:000001">
    <property type="entry name" value="DNA mismatch repair protein MutS"/>
    <property type="match status" value="1"/>
</dbReference>
<dbReference type="PANTHER" id="PTHR11361">
    <property type="entry name" value="DNA MISMATCH REPAIR PROTEIN MUTS FAMILY MEMBER"/>
    <property type="match status" value="1"/>
</dbReference>
<dbReference type="Gene3D" id="3.30.420.110">
    <property type="entry name" value="MutS, connector domain"/>
    <property type="match status" value="1"/>
</dbReference>
<dbReference type="CDD" id="cd03284">
    <property type="entry name" value="ABC_MutS1"/>
    <property type="match status" value="1"/>
</dbReference>
<accession>Q83VP9</accession>
<reference evidence="12" key="1">
    <citation type="journal article" date="2003" name="Microbiology">
        <title>Genes involved in the synthesis of the exopolysaccharide methanolan by the obligate methylotroph Methylobacillus sp strain 12S.</title>
        <authorList>
            <person name="Yoshida T."/>
            <person name="Ayabe Y."/>
            <person name="Yasunaga M."/>
            <person name="Usami Y."/>
            <person name="Habe H."/>
            <person name="Nojiri H."/>
            <person name="Omori T."/>
        </authorList>
    </citation>
    <scope>NUCLEOTIDE SEQUENCE</scope>
    <source>
        <strain evidence="12">12S</strain>
    </source>
</reference>
<feature type="domain" description="DNA mismatch repair proteins mutS family" evidence="11">
    <location>
        <begin position="694"/>
        <end position="710"/>
    </location>
</feature>
<dbReference type="InterPro" id="IPR045076">
    <property type="entry name" value="MutS"/>
</dbReference>
<dbReference type="SMART" id="SM00533">
    <property type="entry name" value="MUTSd"/>
    <property type="match status" value="1"/>
</dbReference>
<dbReference type="SUPFAM" id="SSF53150">
    <property type="entry name" value="DNA repair protein MutS, domain II"/>
    <property type="match status" value="1"/>
</dbReference>
<dbReference type="SMART" id="SM00534">
    <property type="entry name" value="MUTSac"/>
    <property type="match status" value="1"/>
</dbReference>
<dbReference type="InterPro" id="IPR007696">
    <property type="entry name" value="DNA_mismatch_repair_MutS_core"/>
</dbReference>
<sequence>MTTTAVDTPSPSAENHTPMMRQYLGIKAQYPDMLLFYRMGDFYELFHDDAEKAARLLGITLTKRGASNGEPIRMAGVPYHAAEQYLAKLAKLGEAVAICEQIGDPAKSKGPVERQVTRILTPGTLTDSALLDDTRDNLLVAISAGEGIVGLARINLAAGQLVLTEVAPGLLAQELERISPAELLLADGYQHPSIEALKCPKKRLAPWQFDLDSATQLLTQQFNTHDLAGFGCADLTQAISAAGALLDYVRHTQRSSLPHINALSVEQSGEYIQFDAASRRNLEIDQTLRGESAPTLYSLLNTCRTAMGARLLRQWLHHPLRDHAAIQARLEAVAALLHGDALQAPRRLLNNIGDIERITARVALKSARPRDLSGLRDSLQQLPELQQSLAGLPSALLQQAMVLLQPPAEVTSLLAAAIRPEPSSVLREGGVIADGYDAELDELRGIQTNCGEFLLKFEAEERARTGLANLKVEYNSVHGFYIEISRAQAEHAPAEYRRRQTLKNAERFITPELKTFEDKVLSANERALAREKALYDALLDALAPYIQALQANAHAVAQLDVIATFAERAQALNYVQPEFTAEAGIQITAGRHPVVEQLAQPFIANDVQLTPYRQLLLITGPNMGGKSTYMRQTALIVLLAHCGCFVPAKAARIGQVDRIFTRIGASDDLAGGRSTFMVEMTETANILHNATEHSLVLLDEIGRGTSTFDGLSLAWAVARQLLERNRSYTLFATHYFELTRLVEDFKQAANVHLDAVEHGNGIVFLHAVQEGPASQSYGLQVAQLAGIPRSVVNAAKRKLVQLEQQNIQAGPQSDMFSQQAAAEPQVEVSPALAELERLDPDDLTPKQALEALYKLRALLQGSH</sequence>
<dbReference type="GO" id="GO:0005829">
    <property type="term" value="C:cytosol"/>
    <property type="evidence" value="ECO:0007669"/>
    <property type="project" value="TreeGrafter"/>
</dbReference>
<dbReference type="Pfam" id="PF05188">
    <property type="entry name" value="MutS_II"/>
    <property type="match status" value="1"/>
</dbReference>
<dbReference type="AlphaFoldDB" id="Q83VP9"/>
<dbReference type="PIRSF" id="PIRSF037677">
    <property type="entry name" value="DNA_mis_repair_Msh6"/>
    <property type="match status" value="1"/>
</dbReference>
<dbReference type="Pfam" id="PF00488">
    <property type="entry name" value="MutS_V"/>
    <property type="match status" value="1"/>
</dbReference>
<dbReference type="InterPro" id="IPR016151">
    <property type="entry name" value="DNA_mismatch_repair_MutS_N"/>
</dbReference>
<dbReference type="FunFam" id="3.40.1170.10:FF:000001">
    <property type="entry name" value="DNA mismatch repair protein MutS"/>
    <property type="match status" value="1"/>
</dbReference>
<dbReference type="InterPro" id="IPR036678">
    <property type="entry name" value="MutS_con_dom_sf"/>
</dbReference>
<dbReference type="InterPro" id="IPR000432">
    <property type="entry name" value="DNA_mismatch_repair_MutS_C"/>
</dbReference>
<evidence type="ECO:0000256" key="1">
    <source>
        <dbReference type="ARBA" id="ARBA00006271"/>
    </source>
</evidence>
<keyword evidence="3 9" id="KW-0547">Nucleotide-binding</keyword>
<dbReference type="GO" id="GO:0030983">
    <property type="term" value="F:mismatched DNA binding"/>
    <property type="evidence" value="ECO:0007669"/>
    <property type="project" value="InterPro"/>
</dbReference>
<dbReference type="InterPro" id="IPR036187">
    <property type="entry name" value="DNA_mismatch_repair_MutS_sf"/>
</dbReference>
<evidence type="ECO:0000256" key="5">
    <source>
        <dbReference type="ARBA" id="ARBA00022840"/>
    </source>
</evidence>
<dbReference type="InterPro" id="IPR005748">
    <property type="entry name" value="DNA_mismatch_repair_MutS"/>
</dbReference>
<evidence type="ECO:0000256" key="4">
    <source>
        <dbReference type="ARBA" id="ARBA00022763"/>
    </source>
</evidence>
<dbReference type="Gene3D" id="3.40.1170.10">
    <property type="entry name" value="DNA repair protein MutS, domain I"/>
    <property type="match status" value="1"/>
</dbReference>
<dbReference type="HAMAP" id="MF_00096">
    <property type="entry name" value="MutS"/>
    <property type="match status" value="1"/>
</dbReference>
<keyword evidence="4 9" id="KW-0227">DNA damage</keyword>
<dbReference type="Pfam" id="PF05190">
    <property type="entry name" value="MutS_IV"/>
    <property type="match status" value="1"/>
</dbReference>
<keyword evidence="6 9" id="KW-0238">DNA-binding</keyword>
<dbReference type="GO" id="GO:0005524">
    <property type="term" value="F:ATP binding"/>
    <property type="evidence" value="ECO:0007669"/>
    <property type="project" value="UniProtKB-UniRule"/>
</dbReference>
<dbReference type="PANTHER" id="PTHR11361:SF34">
    <property type="entry name" value="DNA MISMATCH REPAIR PROTEIN MSH1, MITOCHONDRIAL"/>
    <property type="match status" value="1"/>
</dbReference>
<keyword evidence="7 9" id="KW-0234">DNA repair</keyword>
<dbReference type="InterPro" id="IPR007860">
    <property type="entry name" value="DNA_mmatch_repair_MutS_con_dom"/>
</dbReference>
<evidence type="ECO:0000313" key="12">
    <source>
        <dbReference type="EMBL" id="BAC55150.1"/>
    </source>
</evidence>
<proteinExistence type="inferred from homology"/>
<dbReference type="Gene3D" id="3.40.50.300">
    <property type="entry name" value="P-loop containing nucleotide triphosphate hydrolases"/>
    <property type="match status" value="1"/>
</dbReference>
<dbReference type="Pfam" id="PF05192">
    <property type="entry name" value="MutS_III"/>
    <property type="match status" value="1"/>
</dbReference>
<dbReference type="Gene3D" id="1.10.1420.10">
    <property type="match status" value="2"/>
</dbReference>
<evidence type="ECO:0000256" key="9">
    <source>
        <dbReference type="HAMAP-Rule" id="MF_00096"/>
    </source>
</evidence>
<organism evidence="12">
    <name type="scientific">Methylobacillus sp. (strain 12S)</name>
    <dbReference type="NCBI Taxonomy" id="94001"/>
    <lineage>
        <taxon>Bacteria</taxon>
        <taxon>Pseudomonadati</taxon>
        <taxon>Pseudomonadota</taxon>
        <taxon>Betaproteobacteria</taxon>
        <taxon>Nitrosomonadales</taxon>
        <taxon>Methylophilaceae</taxon>
        <taxon>Methylobacillus</taxon>
    </lineage>
</organism>
<dbReference type="GO" id="GO:0003684">
    <property type="term" value="F:damaged DNA binding"/>
    <property type="evidence" value="ECO:0007669"/>
    <property type="project" value="UniProtKB-UniRule"/>
</dbReference>
<dbReference type="NCBIfam" id="NF003810">
    <property type="entry name" value="PRK05399.1"/>
    <property type="match status" value="1"/>
</dbReference>
<gene>
    <name evidence="12" type="primary">ORF23</name>
    <name evidence="9" type="synonym">mutS</name>
</gene>
<dbReference type="PROSITE" id="PS00486">
    <property type="entry name" value="DNA_MISMATCH_REPAIR_2"/>
    <property type="match status" value="1"/>
</dbReference>
<evidence type="ECO:0000256" key="10">
    <source>
        <dbReference type="RuleBase" id="RU003756"/>
    </source>
</evidence>
<dbReference type="InterPro" id="IPR007695">
    <property type="entry name" value="DNA_mismatch_repair_MutS-lik_N"/>
</dbReference>
<dbReference type="SUPFAM" id="SSF52540">
    <property type="entry name" value="P-loop containing nucleoside triphosphate hydrolases"/>
    <property type="match status" value="1"/>
</dbReference>
<dbReference type="InterPro" id="IPR027417">
    <property type="entry name" value="P-loop_NTPase"/>
</dbReference>
<dbReference type="SUPFAM" id="SSF55271">
    <property type="entry name" value="DNA repair protein MutS, domain I"/>
    <property type="match status" value="1"/>
</dbReference>
<dbReference type="Pfam" id="PF01624">
    <property type="entry name" value="MutS_I"/>
    <property type="match status" value="1"/>
</dbReference>
<evidence type="ECO:0000256" key="7">
    <source>
        <dbReference type="ARBA" id="ARBA00023204"/>
    </source>
</evidence>
<evidence type="ECO:0000256" key="8">
    <source>
        <dbReference type="ARBA" id="ARBA00024647"/>
    </source>
</evidence>
<evidence type="ECO:0000256" key="6">
    <source>
        <dbReference type="ARBA" id="ARBA00023125"/>
    </source>
</evidence>